<organism evidence="2 3">
    <name type="scientific">Glomus cerebriforme</name>
    <dbReference type="NCBI Taxonomy" id="658196"/>
    <lineage>
        <taxon>Eukaryota</taxon>
        <taxon>Fungi</taxon>
        <taxon>Fungi incertae sedis</taxon>
        <taxon>Mucoromycota</taxon>
        <taxon>Glomeromycotina</taxon>
        <taxon>Glomeromycetes</taxon>
        <taxon>Glomerales</taxon>
        <taxon>Glomeraceae</taxon>
        <taxon>Glomus</taxon>
    </lineage>
</organism>
<evidence type="ECO:0000256" key="1">
    <source>
        <dbReference type="SAM" id="MobiDB-lite"/>
    </source>
</evidence>
<evidence type="ECO:0000313" key="3">
    <source>
        <dbReference type="Proteomes" id="UP000265703"/>
    </source>
</evidence>
<name>A0A397TSH8_9GLOM</name>
<dbReference type="AlphaFoldDB" id="A0A397TSH8"/>
<dbReference type="Proteomes" id="UP000265703">
    <property type="component" value="Unassembled WGS sequence"/>
</dbReference>
<dbReference type="PANTHER" id="PTHR35373">
    <property type="entry name" value="PROTEIN CBG16894"/>
    <property type="match status" value="1"/>
</dbReference>
<feature type="compositionally biased region" description="Polar residues" evidence="1">
    <location>
        <begin position="67"/>
        <end position="79"/>
    </location>
</feature>
<comment type="caution">
    <text evidence="2">The sequence shown here is derived from an EMBL/GenBank/DDBJ whole genome shotgun (WGS) entry which is preliminary data.</text>
</comment>
<keyword evidence="3" id="KW-1185">Reference proteome</keyword>
<accession>A0A397TSH8</accession>
<reference evidence="2 3" key="1">
    <citation type="submission" date="2018-06" db="EMBL/GenBank/DDBJ databases">
        <title>Comparative genomics reveals the genomic features of Rhizophagus irregularis, R. cerebriforme, R. diaphanum and Gigaspora rosea, and their symbiotic lifestyle signature.</title>
        <authorList>
            <person name="Morin E."/>
            <person name="San Clemente H."/>
            <person name="Chen E.C.H."/>
            <person name="De La Providencia I."/>
            <person name="Hainaut M."/>
            <person name="Kuo A."/>
            <person name="Kohler A."/>
            <person name="Murat C."/>
            <person name="Tang N."/>
            <person name="Roy S."/>
            <person name="Loubradou J."/>
            <person name="Henrissat B."/>
            <person name="Grigoriev I.V."/>
            <person name="Corradi N."/>
            <person name="Roux C."/>
            <person name="Martin F.M."/>
        </authorList>
    </citation>
    <scope>NUCLEOTIDE SEQUENCE [LARGE SCALE GENOMIC DNA]</scope>
    <source>
        <strain evidence="2 3">DAOM 227022</strain>
    </source>
</reference>
<proteinExistence type="predicted"/>
<protein>
    <submittedName>
        <fullName evidence="2">Uncharacterized protein</fullName>
    </submittedName>
</protein>
<feature type="region of interest" description="Disordered" evidence="1">
    <location>
        <begin position="1"/>
        <end position="84"/>
    </location>
</feature>
<gene>
    <name evidence="2" type="ORF">C1645_811404</name>
</gene>
<evidence type="ECO:0000313" key="2">
    <source>
        <dbReference type="EMBL" id="RIA99595.1"/>
    </source>
</evidence>
<sequence>MPFGFRTKRSDSGSTGGSIDTSSPPDSPSFARQTPFSEPVVSNEDKTTELIPKPNETIESAHRNEPTIDTTSNQPQLKTAQEEEELPIPPEFIDHYADVKVKWRKMDDEPLLYRDKYIAITKTYLYIFNYYIPDGKDKSIPLTSIKNVQTDKEAKLSDMAYQKWGAGSIDLWWAKDLGRWKDHDICVIVTVDHGWVKRKGFTLENKEGLYVLKKAWKTAIGEPFEE</sequence>
<dbReference type="OrthoDB" id="2321699at2759"/>
<dbReference type="EMBL" id="QKYT01000003">
    <property type="protein sequence ID" value="RIA99595.1"/>
    <property type="molecule type" value="Genomic_DNA"/>
</dbReference>